<organism evidence="2 3">
    <name type="scientific">Mycobacterium shottsii</name>
    <dbReference type="NCBI Taxonomy" id="133549"/>
    <lineage>
        <taxon>Bacteria</taxon>
        <taxon>Bacillati</taxon>
        <taxon>Actinomycetota</taxon>
        <taxon>Actinomycetes</taxon>
        <taxon>Mycobacteriales</taxon>
        <taxon>Mycobacteriaceae</taxon>
        <taxon>Mycobacterium</taxon>
        <taxon>Mycobacterium ulcerans group</taxon>
    </lineage>
</organism>
<reference evidence="2 3" key="1">
    <citation type="journal article" date="2019" name="Emerg. Microbes Infect.">
        <title>Comprehensive subspecies identification of 175 nontuberculous mycobacteria species based on 7547 genomic profiles.</title>
        <authorList>
            <person name="Matsumoto Y."/>
            <person name="Kinjo T."/>
            <person name="Motooka D."/>
            <person name="Nabeya D."/>
            <person name="Jung N."/>
            <person name="Uechi K."/>
            <person name="Horii T."/>
            <person name="Iida T."/>
            <person name="Fujita J."/>
            <person name="Nakamura S."/>
        </authorList>
    </citation>
    <scope>NUCLEOTIDE SEQUENCE [LARGE SCALE GENOMIC DNA]</scope>
    <source>
        <strain evidence="2 3">JCM 12657</strain>
    </source>
</reference>
<accession>A0A7I7LJI9</accession>
<sequence length="77" mass="8185">MSAYQVISGATLASMPHTTPAPPILNTQNGTTPTPLKPGGLSLLPRFLIALEQAGFQFHHNTVGEALSYATARRNQI</sequence>
<feature type="region of interest" description="Disordered" evidence="1">
    <location>
        <begin position="1"/>
        <end position="37"/>
    </location>
</feature>
<dbReference type="KEGG" id="msho:MSHO_49080"/>
<evidence type="ECO:0000256" key="1">
    <source>
        <dbReference type="SAM" id="MobiDB-lite"/>
    </source>
</evidence>
<dbReference type="AlphaFoldDB" id="A0A7I7LJI9"/>
<evidence type="ECO:0000313" key="3">
    <source>
        <dbReference type="Proteomes" id="UP000467164"/>
    </source>
</evidence>
<dbReference type="Proteomes" id="UP000467164">
    <property type="component" value="Chromosome"/>
</dbReference>
<name>A0A7I7LJI9_9MYCO</name>
<dbReference type="EMBL" id="AP022572">
    <property type="protein sequence ID" value="BBX59563.1"/>
    <property type="molecule type" value="Genomic_DNA"/>
</dbReference>
<proteinExistence type="predicted"/>
<evidence type="ECO:0000313" key="2">
    <source>
        <dbReference type="EMBL" id="BBX59563.1"/>
    </source>
</evidence>
<keyword evidence="3" id="KW-1185">Reference proteome</keyword>
<gene>
    <name evidence="2" type="ORF">MSHO_49080</name>
</gene>
<feature type="compositionally biased region" description="Polar residues" evidence="1">
    <location>
        <begin position="25"/>
        <end position="34"/>
    </location>
</feature>
<protein>
    <submittedName>
        <fullName evidence="2">Uncharacterized protein</fullName>
    </submittedName>
</protein>